<dbReference type="PANTHER" id="PTHR33748">
    <property type="entry name" value="PROTEIN CBG04600"/>
    <property type="match status" value="1"/>
</dbReference>
<accession>A0A6V7UTI5</accession>
<dbReference type="Proteomes" id="UP000580250">
    <property type="component" value="Unassembled WGS sequence"/>
</dbReference>
<evidence type="ECO:0000256" key="1">
    <source>
        <dbReference type="SAM" id="Phobius"/>
    </source>
</evidence>
<name>A0A6V7UTI5_MELEN</name>
<dbReference type="PANTHER" id="PTHR33748:SF5">
    <property type="entry name" value="GROUND-LIKE DOMAIN-CONTAINING PROTEIN"/>
    <property type="match status" value="1"/>
</dbReference>
<feature type="transmembrane region" description="Helical" evidence="1">
    <location>
        <begin position="241"/>
        <end position="262"/>
    </location>
</feature>
<comment type="caution">
    <text evidence="3">The sequence shown here is derived from an EMBL/GenBank/DDBJ whole genome shotgun (WGS) entry which is preliminary data.</text>
</comment>
<dbReference type="AlphaFoldDB" id="A0A6V7UTI5"/>
<feature type="signal peptide" evidence="2">
    <location>
        <begin position="1"/>
        <end position="18"/>
    </location>
</feature>
<keyword evidence="1" id="KW-0472">Membrane</keyword>
<dbReference type="Gene3D" id="3.10.310.50">
    <property type="match status" value="1"/>
</dbReference>
<dbReference type="Pfam" id="PF17175">
    <property type="entry name" value="MOLO1"/>
    <property type="match status" value="1"/>
</dbReference>
<protein>
    <submittedName>
        <fullName evidence="3">Uncharacterized protein</fullName>
    </submittedName>
</protein>
<dbReference type="EMBL" id="CAJEWN010000109">
    <property type="protein sequence ID" value="CAD2165298.1"/>
    <property type="molecule type" value="Genomic_DNA"/>
</dbReference>
<evidence type="ECO:0000313" key="4">
    <source>
        <dbReference type="Proteomes" id="UP000580250"/>
    </source>
</evidence>
<dbReference type="GO" id="GO:0005892">
    <property type="term" value="C:acetylcholine-gated channel complex"/>
    <property type="evidence" value="ECO:0007669"/>
    <property type="project" value="InterPro"/>
</dbReference>
<sequence length="287" mass="32833">MLIFPLFLTLLNLKIIKSSIYSPTTYPDSLINYSTCGIDHPSLICDVDNLLNIGYGGKTKGIQLLDKALENIRKNTKCVCDELLQNDINEMRSVCKEDEERKLKGGGYTISVVILEKMEVSEELRRKYRKGTSLPAIFADALKNRLNRGRCNDDALIVLAINDSSLQTSTGGVISTKLTNEFVFNVSRNAQNFLIRGEFTKGLLYIIDEFAFRLGAKSTDWVDLYFWIFFPEFWRQSSIRWPLLILAVILIIALILISIFTFSRLRKPPQYTQGREILNEKEEVKNI</sequence>
<proteinExistence type="predicted"/>
<keyword evidence="2" id="KW-0732">Signal</keyword>
<feature type="chain" id="PRO_5028247851" evidence="2">
    <location>
        <begin position="19"/>
        <end position="287"/>
    </location>
</feature>
<keyword evidence="1" id="KW-0812">Transmembrane</keyword>
<organism evidence="3 4">
    <name type="scientific">Meloidogyne enterolobii</name>
    <name type="common">Root-knot nematode worm</name>
    <name type="synonym">Meloidogyne mayaguensis</name>
    <dbReference type="NCBI Taxonomy" id="390850"/>
    <lineage>
        <taxon>Eukaryota</taxon>
        <taxon>Metazoa</taxon>
        <taxon>Ecdysozoa</taxon>
        <taxon>Nematoda</taxon>
        <taxon>Chromadorea</taxon>
        <taxon>Rhabditida</taxon>
        <taxon>Tylenchina</taxon>
        <taxon>Tylenchomorpha</taxon>
        <taxon>Tylenchoidea</taxon>
        <taxon>Meloidogynidae</taxon>
        <taxon>Meloidogyninae</taxon>
        <taxon>Meloidogyne</taxon>
    </lineage>
</organism>
<dbReference type="InterPro" id="IPR033438">
    <property type="entry name" value="MOLO1"/>
</dbReference>
<evidence type="ECO:0000313" key="3">
    <source>
        <dbReference type="EMBL" id="CAD2165298.1"/>
    </source>
</evidence>
<reference evidence="3 4" key="1">
    <citation type="submission" date="2020-08" db="EMBL/GenBank/DDBJ databases">
        <authorList>
            <person name="Koutsovoulos G."/>
            <person name="Danchin GJ E."/>
        </authorList>
    </citation>
    <scope>NUCLEOTIDE SEQUENCE [LARGE SCALE GENOMIC DNA]</scope>
</reference>
<gene>
    <name evidence="3" type="ORF">MENT_LOCUS17088</name>
</gene>
<keyword evidence="1" id="KW-1133">Transmembrane helix</keyword>
<dbReference type="OrthoDB" id="8062037at2759"/>
<evidence type="ECO:0000256" key="2">
    <source>
        <dbReference type="SAM" id="SignalP"/>
    </source>
</evidence>